<sequence length="166" mass="18635">MDGSEAIFLNYTLGHQDGVFEVVAVPRHERHTHVLAQRQFTQVSGRAICQHVAALDWLTQIHTRHLVDTGVLVRTGVLGQVINIDTCFAREHLVFVNFNNDTGSIHVLDHTATSSYGSNTGVNSYSTFHTGTYQRLVSAQGWNRLTLHVRTHQCTVGVIVFQEWNQ</sequence>
<proteinExistence type="predicted"/>
<protein>
    <submittedName>
        <fullName evidence="1">Uncharacterized protein</fullName>
    </submittedName>
</protein>
<organism evidence="1 2">
    <name type="scientific">Komagataeibacter europaeus</name>
    <name type="common">Gluconacetobacter europaeus</name>
    <dbReference type="NCBI Taxonomy" id="33995"/>
    <lineage>
        <taxon>Bacteria</taxon>
        <taxon>Pseudomonadati</taxon>
        <taxon>Pseudomonadota</taxon>
        <taxon>Alphaproteobacteria</taxon>
        <taxon>Acetobacterales</taxon>
        <taxon>Acetobacteraceae</taxon>
        <taxon>Komagataeibacter</taxon>
    </lineage>
</organism>
<dbReference type="STRING" id="33995.KOEU_38420"/>
<dbReference type="AlphaFoldDB" id="A0A0M0EBP5"/>
<accession>A0A0M0EBP5</accession>
<comment type="caution">
    <text evidence="1">The sequence shown here is derived from an EMBL/GenBank/DDBJ whole genome shotgun (WGS) entry which is preliminary data.</text>
</comment>
<name>A0A0M0EBP5_KOMEU</name>
<evidence type="ECO:0000313" key="2">
    <source>
        <dbReference type="Proteomes" id="UP000037566"/>
    </source>
</evidence>
<dbReference type="EMBL" id="LHUQ01000082">
    <property type="protein sequence ID" value="KON62674.1"/>
    <property type="molecule type" value="Genomic_DNA"/>
</dbReference>
<evidence type="ECO:0000313" key="1">
    <source>
        <dbReference type="EMBL" id="KON62674.1"/>
    </source>
</evidence>
<keyword evidence="2" id="KW-1185">Reference proteome</keyword>
<gene>
    <name evidence="1" type="ORF">KOEU_38420</name>
</gene>
<reference evidence="1" key="1">
    <citation type="submission" date="2015-08" db="EMBL/GenBank/DDBJ databases">
        <title>Draft genome sequence of Komagataeibacter europaeus CECT 8546 a cellulose producer strain from vinegar produced by the traditional method.</title>
        <authorList>
            <person name="Poehlein A."/>
            <person name="Valera M.J."/>
            <person name="Haack F.S."/>
            <person name="Mas A."/>
            <person name="Daniel R."/>
            <person name="Streit W.R."/>
            <person name="Mateo E."/>
        </authorList>
    </citation>
    <scope>NUCLEOTIDE SEQUENCE [LARGE SCALE GENOMIC DNA]</scope>
    <source>
        <strain evidence="1">CECT 8546</strain>
    </source>
</reference>
<dbReference type="Proteomes" id="UP000037566">
    <property type="component" value="Unassembled WGS sequence"/>
</dbReference>